<name>A0ABY2YNU3_HAEHA</name>
<organism evidence="1 2">
    <name type="scientific">Haemophilus haemolyticus</name>
    <dbReference type="NCBI Taxonomy" id="726"/>
    <lineage>
        <taxon>Bacteria</taxon>
        <taxon>Pseudomonadati</taxon>
        <taxon>Pseudomonadota</taxon>
        <taxon>Gammaproteobacteria</taxon>
        <taxon>Pasteurellales</taxon>
        <taxon>Pasteurellaceae</taxon>
        <taxon>Haemophilus</taxon>
    </lineage>
</organism>
<gene>
    <name evidence="1" type="ORF">EUX50_05090</name>
</gene>
<evidence type="ECO:0000313" key="1">
    <source>
        <dbReference type="EMBL" id="TPH04762.1"/>
    </source>
</evidence>
<proteinExistence type="predicted"/>
<dbReference type="RefSeq" id="WP_140586167.1">
    <property type="nucleotide sequence ID" value="NZ_SDPH01000017.1"/>
</dbReference>
<keyword evidence="2" id="KW-1185">Reference proteome</keyword>
<evidence type="ECO:0000313" key="2">
    <source>
        <dbReference type="Proteomes" id="UP000318353"/>
    </source>
</evidence>
<comment type="caution">
    <text evidence="1">The sequence shown here is derived from an EMBL/GenBank/DDBJ whole genome shotgun (WGS) entry which is preliminary data.</text>
</comment>
<accession>A0ABY2YNU3</accession>
<sequence>MEKLEINQQDQGFAYQVGKEIAQLQEAVAALQAATTAQQGTKTQWVQKVTAKPGTVFGGMVKIKVNPNLINKICVVKQGNYSPTFEQLDEYFETPKNEDAFPIYFIALADQHEHVDFETEVEW</sequence>
<dbReference type="Proteomes" id="UP000318353">
    <property type="component" value="Unassembled WGS sequence"/>
</dbReference>
<protein>
    <submittedName>
        <fullName evidence="1">Uncharacterized protein</fullName>
    </submittedName>
</protein>
<reference evidence="1 2" key="1">
    <citation type="submission" date="2019-01" db="EMBL/GenBank/DDBJ databases">
        <title>Comparative genomic analysis identifies haemin-independent Haemophilus haemolyticus: a formal re-classification of Haemophilus intermedius.</title>
        <authorList>
            <person name="Harris T.M."/>
            <person name="Price E.P."/>
            <person name="Sarovich D.S."/>
            <person name="Norskov-Lauritsen N."/>
            <person name="Beissbarth J."/>
            <person name="Chang A.B."/>
            <person name="Smith-Vaughan H.C."/>
        </authorList>
    </citation>
    <scope>NUCLEOTIDE SEQUENCE [LARGE SCALE GENOMIC DNA]</scope>
    <source>
        <strain evidence="1 2">CCUG 15949</strain>
    </source>
</reference>
<dbReference type="EMBL" id="SDPH01000017">
    <property type="protein sequence ID" value="TPH04762.1"/>
    <property type="molecule type" value="Genomic_DNA"/>
</dbReference>